<dbReference type="Gene3D" id="3.40.630.30">
    <property type="match status" value="1"/>
</dbReference>
<sequence length="147" mass="17150">MEFMILEGMPEEDLLKEILQLHEIIFGASNDDLLFNMKLKNKLTIVTAIHHSKVVGYKIGYEIDHNTYYSWLGGVDPVYRGQGVASKLMKQQHEYLKMKGYSVVRTKTMNKWRHMLLLNIKNGFDVKETYMNKSGLHKIVLEKKLCD</sequence>
<name>A0A160IQE9_9BACL</name>
<evidence type="ECO:0000313" key="3">
    <source>
        <dbReference type="Proteomes" id="UP000076623"/>
    </source>
</evidence>
<dbReference type="Proteomes" id="UP000076623">
    <property type="component" value="Chromosome"/>
</dbReference>
<feature type="domain" description="N-acetyltransferase" evidence="1">
    <location>
        <begin position="4"/>
        <end position="146"/>
    </location>
</feature>
<dbReference type="CDD" id="cd04301">
    <property type="entry name" value="NAT_SF"/>
    <property type="match status" value="1"/>
</dbReference>
<dbReference type="KEGG" id="fpn:ABE65_017335"/>
<proteinExistence type="predicted"/>
<dbReference type="SUPFAM" id="SSF55729">
    <property type="entry name" value="Acyl-CoA N-acyltransferases (Nat)"/>
    <property type="match status" value="1"/>
</dbReference>
<dbReference type="InterPro" id="IPR000182">
    <property type="entry name" value="GNAT_dom"/>
</dbReference>
<dbReference type="Pfam" id="PF00583">
    <property type="entry name" value="Acetyltransf_1"/>
    <property type="match status" value="1"/>
</dbReference>
<dbReference type="InterPro" id="IPR016181">
    <property type="entry name" value="Acyl_CoA_acyltransferase"/>
</dbReference>
<reference evidence="2 3" key="1">
    <citation type="submission" date="2016-04" db="EMBL/GenBank/DDBJ databases">
        <title>Complete genome sequence of Fictibacillus phosphorivorans G25-29, a strain toxic to nematodes.</title>
        <authorList>
            <person name="Zheng Z."/>
        </authorList>
    </citation>
    <scope>NUCLEOTIDE SEQUENCE [LARGE SCALE GENOMIC DNA]</scope>
    <source>
        <strain evidence="2 3">G25-29</strain>
    </source>
</reference>
<dbReference type="EMBL" id="CP015378">
    <property type="protein sequence ID" value="ANC78466.1"/>
    <property type="molecule type" value="Genomic_DNA"/>
</dbReference>
<dbReference type="PROSITE" id="PS51186">
    <property type="entry name" value="GNAT"/>
    <property type="match status" value="1"/>
</dbReference>
<keyword evidence="3" id="KW-1185">Reference proteome</keyword>
<dbReference type="STRING" id="1221500.ABE65_017335"/>
<evidence type="ECO:0000313" key="2">
    <source>
        <dbReference type="EMBL" id="ANC78466.1"/>
    </source>
</evidence>
<protein>
    <recommendedName>
        <fullName evidence="1">N-acetyltransferase domain-containing protein</fullName>
    </recommendedName>
</protein>
<dbReference type="AlphaFoldDB" id="A0A160IQE9"/>
<dbReference type="RefSeq" id="WP_066397665.1">
    <property type="nucleotide sequence ID" value="NZ_CP015378.1"/>
</dbReference>
<accession>A0A160IQE9</accession>
<gene>
    <name evidence="2" type="ORF">ABE65_017335</name>
</gene>
<organism evidence="2 3">
    <name type="scientific">Fictibacillus phosphorivorans</name>
    <dbReference type="NCBI Taxonomy" id="1221500"/>
    <lineage>
        <taxon>Bacteria</taxon>
        <taxon>Bacillati</taxon>
        <taxon>Bacillota</taxon>
        <taxon>Bacilli</taxon>
        <taxon>Bacillales</taxon>
        <taxon>Fictibacillaceae</taxon>
        <taxon>Fictibacillus</taxon>
    </lineage>
</organism>
<evidence type="ECO:0000259" key="1">
    <source>
        <dbReference type="PROSITE" id="PS51186"/>
    </source>
</evidence>
<dbReference type="GO" id="GO:0016747">
    <property type="term" value="F:acyltransferase activity, transferring groups other than amino-acyl groups"/>
    <property type="evidence" value="ECO:0007669"/>
    <property type="project" value="InterPro"/>
</dbReference>